<proteinExistence type="inferred from homology"/>
<dbReference type="OMA" id="QINFPII"/>
<keyword evidence="3" id="KW-0547">Nucleotide-binding</keyword>
<dbReference type="GO" id="GO:0009166">
    <property type="term" value="P:nucleotide catabolic process"/>
    <property type="evidence" value="ECO:0007669"/>
    <property type="project" value="InterPro"/>
</dbReference>
<dbReference type="InterPro" id="IPR029052">
    <property type="entry name" value="Metallo-depent_PP-like"/>
</dbReference>
<dbReference type="GeneID" id="36409051"/>
<protein>
    <submittedName>
        <fullName evidence="7">Calcineurinlike phosphoesterase</fullName>
    </submittedName>
</protein>
<feature type="domain" description="5'-Nucleotidase C-terminal" evidence="6">
    <location>
        <begin position="344"/>
        <end position="485"/>
    </location>
</feature>
<organism evidence="7 8">
    <name type="scientific">Plasmopara halstedii</name>
    <name type="common">Downy mildew of sunflower</name>
    <dbReference type="NCBI Taxonomy" id="4781"/>
    <lineage>
        <taxon>Eukaryota</taxon>
        <taxon>Sar</taxon>
        <taxon>Stramenopiles</taxon>
        <taxon>Oomycota</taxon>
        <taxon>Peronosporomycetes</taxon>
        <taxon>Peronosporales</taxon>
        <taxon>Peronosporaceae</taxon>
        <taxon>Plasmopara</taxon>
    </lineage>
</organism>
<feature type="compositionally biased region" description="Polar residues" evidence="4">
    <location>
        <begin position="1"/>
        <end position="16"/>
    </location>
</feature>
<reference evidence="8" key="1">
    <citation type="submission" date="2014-09" db="EMBL/GenBank/DDBJ databases">
        <authorList>
            <person name="Sharma Rahul"/>
            <person name="Thines Marco"/>
        </authorList>
    </citation>
    <scope>NUCLEOTIDE SEQUENCE [LARGE SCALE GENOMIC DNA]</scope>
</reference>
<dbReference type="PRINTS" id="PR01607">
    <property type="entry name" value="APYRASEFAMLY"/>
</dbReference>
<dbReference type="Pfam" id="PF02872">
    <property type="entry name" value="5_nucleotid_C"/>
    <property type="match status" value="1"/>
</dbReference>
<name>A0A0P1AQE8_PLAHL</name>
<dbReference type="Gene3D" id="3.90.780.10">
    <property type="entry name" value="5'-Nucleotidase, C-terminal domain"/>
    <property type="match status" value="1"/>
</dbReference>
<dbReference type="InterPro" id="IPR004843">
    <property type="entry name" value="Calcineurin-like_PHP"/>
</dbReference>
<evidence type="ECO:0000256" key="1">
    <source>
        <dbReference type="ARBA" id="ARBA00006654"/>
    </source>
</evidence>
<evidence type="ECO:0000259" key="5">
    <source>
        <dbReference type="Pfam" id="PF00149"/>
    </source>
</evidence>
<evidence type="ECO:0000313" key="8">
    <source>
        <dbReference type="Proteomes" id="UP000054928"/>
    </source>
</evidence>
<keyword evidence="8" id="KW-1185">Reference proteome</keyword>
<keyword evidence="3" id="KW-0378">Hydrolase</keyword>
<dbReference type="Proteomes" id="UP000054928">
    <property type="component" value="Unassembled WGS sequence"/>
</dbReference>
<evidence type="ECO:0000313" key="7">
    <source>
        <dbReference type="EMBL" id="CEG43702.1"/>
    </source>
</evidence>
<comment type="similarity">
    <text evidence="1 3">Belongs to the 5'-nucleotidase family.</text>
</comment>
<dbReference type="AlphaFoldDB" id="A0A0P1AQE8"/>
<dbReference type="OrthoDB" id="10252235at2759"/>
<dbReference type="GO" id="GO:0000166">
    <property type="term" value="F:nucleotide binding"/>
    <property type="evidence" value="ECO:0007669"/>
    <property type="project" value="UniProtKB-KW"/>
</dbReference>
<evidence type="ECO:0000256" key="3">
    <source>
        <dbReference type="RuleBase" id="RU362119"/>
    </source>
</evidence>
<dbReference type="PANTHER" id="PTHR11575">
    <property type="entry name" value="5'-NUCLEOTIDASE-RELATED"/>
    <property type="match status" value="1"/>
</dbReference>
<dbReference type="GO" id="GO:0016787">
    <property type="term" value="F:hydrolase activity"/>
    <property type="evidence" value="ECO:0007669"/>
    <property type="project" value="UniProtKB-KW"/>
</dbReference>
<accession>A0A0P1AQE8</accession>
<feature type="domain" description="Calcineurin-like phosphoesterase" evidence="5">
    <location>
        <begin position="42"/>
        <end position="248"/>
    </location>
</feature>
<dbReference type="SUPFAM" id="SSF55816">
    <property type="entry name" value="5'-nucleotidase (syn. UDP-sugar hydrolase), C-terminal domain"/>
    <property type="match status" value="1"/>
</dbReference>
<evidence type="ECO:0000259" key="6">
    <source>
        <dbReference type="Pfam" id="PF02872"/>
    </source>
</evidence>
<dbReference type="Gene3D" id="3.60.21.10">
    <property type="match status" value="1"/>
</dbReference>
<dbReference type="Pfam" id="PF00149">
    <property type="entry name" value="Metallophos"/>
    <property type="match status" value="1"/>
</dbReference>
<dbReference type="SUPFAM" id="SSF56300">
    <property type="entry name" value="Metallo-dependent phosphatases"/>
    <property type="match status" value="1"/>
</dbReference>
<dbReference type="PANTHER" id="PTHR11575:SF48">
    <property type="entry name" value="5'-NUCLEOTIDASE"/>
    <property type="match status" value="1"/>
</dbReference>
<feature type="compositionally biased region" description="Basic and acidic residues" evidence="4">
    <location>
        <begin position="19"/>
        <end position="32"/>
    </location>
</feature>
<evidence type="ECO:0000256" key="2">
    <source>
        <dbReference type="ARBA" id="ARBA00022729"/>
    </source>
</evidence>
<dbReference type="InterPro" id="IPR036907">
    <property type="entry name" value="5'-Nucleotdase_C_sf"/>
</dbReference>
<keyword evidence="2" id="KW-0732">Signal</keyword>
<feature type="region of interest" description="Disordered" evidence="4">
    <location>
        <begin position="1"/>
        <end position="32"/>
    </location>
</feature>
<evidence type="ECO:0000256" key="4">
    <source>
        <dbReference type="SAM" id="MobiDB-lite"/>
    </source>
</evidence>
<dbReference type="RefSeq" id="XP_024580071.1">
    <property type="nucleotide sequence ID" value="XM_024729722.1"/>
</dbReference>
<dbReference type="EMBL" id="CCYD01000810">
    <property type="protein sequence ID" value="CEG43702.1"/>
    <property type="molecule type" value="Genomic_DNA"/>
</dbReference>
<dbReference type="InterPro" id="IPR008334">
    <property type="entry name" value="5'-Nucleotdase_C"/>
</dbReference>
<dbReference type="InterPro" id="IPR006179">
    <property type="entry name" value="5_nucleotidase/apyrase"/>
</dbReference>
<dbReference type="STRING" id="4781.A0A0P1AQE8"/>
<sequence length="523" mass="57438">MTETTDLQSSSPTTSGVLPDHDPSALEYEKHSSEDQSAKLVILTVNDVYDMVPNEHGHGGIAEFATLLEQQKAALQDDVTLLVTVNGDFLSGSEMAERFKGAHMIELMNHLNIGYVVLGNHEFDFGAEELKLRMRESTAKWFGSNVRDSASGKLFQGVVDTEIIPLKDGLKLGLFGVCTEETPTLSFPGASVQFDDVFLTSRRCVNQLQAQGADFIVALTHLSVSQDKKLARQVPGIDLILGGHDHEPFTMYEGKTLIHKSGQNALWLARLEFDIKRSCKDSAQGVNILPQWSMLANANVPPQQACQQILYKYMEQMAIEDANARNDQVLATLLAPLSTKTALLRAGECNGGNLVADALRAELTADIGFINGGFIRGDREYPAKSSITVGILKHEMPFPRPAVLVRITGRNLRDAFVQHLYKYPEQSGSHPHVSGLKITIDVNVTPPCVTEMLHDNGESVDLEKEFLVATSKFVAGGGDGCSAWFKGEIIREASQVPDIVAEFLMKKRLLDYKKSEGRITLIK</sequence>